<dbReference type="InterPro" id="IPR010461">
    <property type="entry name" value="ComK"/>
</dbReference>
<keyword evidence="2" id="KW-1185">Reference proteome</keyword>
<organism evidence="1 2">
    <name type="scientific">Phocicoccus pinnipedialis</name>
    <dbReference type="NCBI Taxonomy" id="110845"/>
    <lineage>
        <taxon>Bacteria</taxon>
        <taxon>Bacillati</taxon>
        <taxon>Bacillota</taxon>
        <taxon>Bacilli</taxon>
        <taxon>Bacillales</taxon>
        <taxon>Salinicoccaceae</taxon>
        <taxon>Phocicoccus</taxon>
    </lineage>
</organism>
<gene>
    <name evidence="1" type="primary">comK</name>
    <name evidence="1" type="ORF">JEOPIN946_00844</name>
</gene>
<protein>
    <submittedName>
        <fullName evidence="1">Competence transcription factor</fullName>
    </submittedName>
</protein>
<name>A0A6V7RD98_9BACL</name>
<evidence type="ECO:0000313" key="2">
    <source>
        <dbReference type="Proteomes" id="UP000588186"/>
    </source>
</evidence>
<evidence type="ECO:0000313" key="1">
    <source>
        <dbReference type="EMBL" id="CAD2074901.1"/>
    </source>
</evidence>
<comment type="caution">
    <text evidence="1">The sequence shown here is derived from an EMBL/GenBank/DDBJ whole genome shotgun (WGS) entry which is preliminary data.</text>
</comment>
<dbReference type="Proteomes" id="UP000588186">
    <property type="component" value="Unassembled WGS sequence"/>
</dbReference>
<dbReference type="GO" id="GO:0030420">
    <property type="term" value="P:establishment of competence for transformation"/>
    <property type="evidence" value="ECO:0007669"/>
    <property type="project" value="InterPro"/>
</dbReference>
<proteinExistence type="predicted"/>
<dbReference type="Pfam" id="PF06338">
    <property type="entry name" value="ComK"/>
    <property type="match status" value="1"/>
</dbReference>
<dbReference type="EMBL" id="CAJEWB010000010">
    <property type="protein sequence ID" value="CAD2074901.1"/>
    <property type="molecule type" value="Genomic_DNA"/>
</dbReference>
<dbReference type="RefSeq" id="WP_186077173.1">
    <property type="nucleotide sequence ID" value="NZ_CAJEWB010000010.1"/>
</dbReference>
<accession>A0A6V7RD98</accession>
<dbReference type="AlphaFoldDB" id="A0A6V7RD98"/>
<reference evidence="1 2" key="1">
    <citation type="submission" date="2020-07" db="EMBL/GenBank/DDBJ databases">
        <authorList>
            <person name="Criscuolo A."/>
        </authorList>
    </citation>
    <scope>NUCLEOTIDE SEQUENCE [LARGE SCALE GENOMIC DNA]</scope>
    <source>
        <strain evidence="1">CIP107946</strain>
    </source>
</reference>
<sequence>MNHSYTINGATMYIGTDESAQNEVITQIMESSGELYKVKKTSNRIVMENCRAYSSNYSHRKEITKHLTRIISKQPIMIDFIGSYIYFPMYSDRNHINHWFNIKYIEDYIKVGDMTRISFTNGTSIDIDVSYYTFERQYMCALKLYYKANQKREKILEQEKNKGPDMRSVEADLKFLEEYRRQQYINFMQNIDLMK</sequence>